<feature type="domain" description="CBS" evidence="3">
    <location>
        <begin position="135"/>
        <end position="192"/>
    </location>
</feature>
<dbReference type="InterPro" id="IPR051462">
    <property type="entry name" value="CBS_domain-containing"/>
</dbReference>
<keyword evidence="5" id="KW-1185">Reference proteome</keyword>
<dbReference type="Gene3D" id="3.10.580.10">
    <property type="entry name" value="CBS-domain"/>
    <property type="match status" value="2"/>
</dbReference>
<dbReference type="GeneID" id="56068953"/>
<dbReference type="Proteomes" id="UP000509478">
    <property type="component" value="Chromosome"/>
</dbReference>
<accession>A0A7D5MBQ2</accession>
<dbReference type="AlphaFoldDB" id="A0A7D5MBQ2"/>
<keyword evidence="4" id="KW-0808">Transferase</keyword>
<dbReference type="RefSeq" id="WP_179371671.1">
    <property type="nucleotide sequence ID" value="NZ_CP026995.1"/>
</dbReference>
<dbReference type="PROSITE" id="PS51371">
    <property type="entry name" value="CBS"/>
    <property type="match status" value="4"/>
</dbReference>
<dbReference type="EMBL" id="CP026995">
    <property type="protein sequence ID" value="QLH07789.1"/>
    <property type="molecule type" value="Genomic_DNA"/>
</dbReference>
<protein>
    <submittedName>
        <fullName evidence="4">Histidine kinase</fullName>
    </submittedName>
</protein>
<organism evidence="4 5">
    <name type="scientific">Nitrosopumilus ureiphilus</name>
    <dbReference type="NCBI Taxonomy" id="1470067"/>
    <lineage>
        <taxon>Archaea</taxon>
        <taxon>Nitrososphaerota</taxon>
        <taxon>Nitrososphaeria</taxon>
        <taxon>Nitrosopumilales</taxon>
        <taxon>Nitrosopumilaceae</taxon>
        <taxon>Nitrosopumilus</taxon>
    </lineage>
</organism>
<evidence type="ECO:0000256" key="1">
    <source>
        <dbReference type="ARBA" id="ARBA00022737"/>
    </source>
</evidence>
<evidence type="ECO:0000256" key="2">
    <source>
        <dbReference type="PROSITE-ProRule" id="PRU00703"/>
    </source>
</evidence>
<dbReference type="Pfam" id="PF00571">
    <property type="entry name" value="CBS"/>
    <property type="match status" value="4"/>
</dbReference>
<dbReference type="GO" id="GO:0016301">
    <property type="term" value="F:kinase activity"/>
    <property type="evidence" value="ECO:0007669"/>
    <property type="project" value="UniProtKB-KW"/>
</dbReference>
<evidence type="ECO:0000259" key="3">
    <source>
        <dbReference type="PROSITE" id="PS51371"/>
    </source>
</evidence>
<dbReference type="SUPFAM" id="SSF54631">
    <property type="entry name" value="CBS-domain pair"/>
    <property type="match status" value="2"/>
</dbReference>
<keyword evidence="4" id="KW-0418">Kinase</keyword>
<keyword evidence="2" id="KW-0129">CBS domain</keyword>
<keyword evidence="1" id="KW-0677">Repeat</keyword>
<name>A0A7D5MBQ2_9ARCH</name>
<feature type="domain" description="CBS" evidence="3">
    <location>
        <begin position="223"/>
        <end position="276"/>
    </location>
</feature>
<dbReference type="InterPro" id="IPR000644">
    <property type="entry name" value="CBS_dom"/>
</dbReference>
<reference evidence="4 5" key="1">
    <citation type="submission" date="2018-02" db="EMBL/GenBank/DDBJ databases">
        <title>Complete genome of Nitrosopumilus ureaphilus PS0.</title>
        <authorList>
            <person name="Qin W."/>
            <person name="Zheng Y."/>
            <person name="Stahl D.A."/>
        </authorList>
    </citation>
    <scope>NUCLEOTIDE SEQUENCE [LARGE SCALE GENOMIC DNA]</scope>
    <source>
        <strain evidence="4 5">PS0</strain>
    </source>
</reference>
<dbReference type="PANTHER" id="PTHR48108">
    <property type="entry name" value="CBS DOMAIN-CONTAINING PROTEIN CBSX2, CHLOROPLASTIC"/>
    <property type="match status" value="1"/>
</dbReference>
<dbReference type="OrthoDB" id="43333at2157"/>
<dbReference type="KEGG" id="nue:C5F50_12470"/>
<dbReference type="PANTHER" id="PTHR48108:SF26">
    <property type="entry name" value="CBS DOMAIN-CONTAINING PROTEIN DDB_G0289609"/>
    <property type="match status" value="1"/>
</dbReference>
<gene>
    <name evidence="4" type="ORF">C5F50_12470</name>
</gene>
<dbReference type="SMART" id="SM00116">
    <property type="entry name" value="CBS"/>
    <property type="match status" value="4"/>
</dbReference>
<feature type="domain" description="CBS" evidence="3">
    <location>
        <begin position="6"/>
        <end position="61"/>
    </location>
</feature>
<dbReference type="CDD" id="cd02205">
    <property type="entry name" value="CBS_pair_SF"/>
    <property type="match status" value="1"/>
</dbReference>
<sequence length="276" mass="30519">MSISQIANKPISILKNSTISDAIRMLLNTKISRLIVIDDGKHVGIITEKDIGLFLFSETSMQGLDDIPITKIMKPIEFVDQELNHKDSAKIMVEKGISSLAVGENGEVRGIITKSDLISFVAQNFSGKKKVVDFMTHDYEFTHTAAPLYKVVRKMLEKKISRIIVKNQNEEAVGIISFRDLFRISIELGSEEDYSGFNLSQNIRRGFLSEEGFGNISLARDVMTKGLITVKFNEDLGVACEILLENNVSGLVVLDGNDSISGIFSKTDVTRALASI</sequence>
<feature type="domain" description="CBS" evidence="3">
    <location>
        <begin position="72"/>
        <end position="127"/>
    </location>
</feature>
<evidence type="ECO:0000313" key="5">
    <source>
        <dbReference type="Proteomes" id="UP000509478"/>
    </source>
</evidence>
<dbReference type="InterPro" id="IPR046342">
    <property type="entry name" value="CBS_dom_sf"/>
</dbReference>
<evidence type="ECO:0000313" key="4">
    <source>
        <dbReference type="EMBL" id="QLH07789.1"/>
    </source>
</evidence>
<proteinExistence type="predicted"/>